<dbReference type="RefSeq" id="XP_062727461.1">
    <property type="nucleotide sequence ID" value="XM_062864460.1"/>
</dbReference>
<evidence type="ECO:0000313" key="3">
    <source>
        <dbReference type="EMBL" id="KAK3311681.1"/>
    </source>
</evidence>
<reference evidence="3" key="2">
    <citation type="submission" date="2023-06" db="EMBL/GenBank/DDBJ databases">
        <authorList>
            <consortium name="Lawrence Berkeley National Laboratory"/>
            <person name="Mondo S.J."/>
            <person name="Hensen N."/>
            <person name="Bonometti L."/>
            <person name="Westerberg I."/>
            <person name="Brannstrom I.O."/>
            <person name="Guillou S."/>
            <person name="Cros-Aarteil S."/>
            <person name="Calhoun S."/>
            <person name="Haridas S."/>
            <person name="Kuo A."/>
            <person name="Pangilinan J."/>
            <person name="Riley R."/>
            <person name="Labutti K."/>
            <person name="Andreopoulos B."/>
            <person name="Lipzen A."/>
            <person name="Chen C."/>
            <person name="Yanf M."/>
            <person name="Daum C."/>
            <person name="Ng V."/>
            <person name="Clum A."/>
            <person name="Steindorff A."/>
            <person name="Ohm R."/>
            <person name="Martin F."/>
            <person name="Silar P."/>
            <person name="Natvig D."/>
            <person name="Lalanne C."/>
            <person name="Gautier V."/>
            <person name="Ament-Velasquez S.L."/>
            <person name="Kruys A."/>
            <person name="Hutchinson M.I."/>
            <person name="Powell A.J."/>
            <person name="Barry K."/>
            <person name="Miller A.N."/>
            <person name="Grigoriev I.V."/>
            <person name="Debuchy R."/>
            <person name="Gladieux P."/>
            <person name="Thoren M.H."/>
            <person name="Johannesson H."/>
        </authorList>
    </citation>
    <scope>NUCLEOTIDE SEQUENCE</scope>
    <source>
        <strain evidence="3">CBS 333.67</strain>
    </source>
</reference>
<dbReference type="InterPro" id="IPR047142">
    <property type="entry name" value="OryJ/VirC-like"/>
</dbReference>
<feature type="region of interest" description="Disordered" evidence="1">
    <location>
        <begin position="1"/>
        <end position="35"/>
    </location>
</feature>
<dbReference type="PANTHER" id="PTHR36156:SF2">
    <property type="entry name" value="CUPIN TYPE-2 DOMAIN-CONTAINING PROTEIN"/>
    <property type="match status" value="1"/>
</dbReference>
<dbReference type="InterPro" id="IPR013096">
    <property type="entry name" value="Cupin_2"/>
</dbReference>
<dbReference type="SUPFAM" id="SSF51182">
    <property type="entry name" value="RmlC-like cupins"/>
    <property type="match status" value="1"/>
</dbReference>
<reference evidence="3" key="1">
    <citation type="journal article" date="2023" name="Mol. Phylogenet. Evol.">
        <title>Genome-scale phylogeny and comparative genomics of the fungal order Sordariales.</title>
        <authorList>
            <person name="Hensen N."/>
            <person name="Bonometti L."/>
            <person name="Westerberg I."/>
            <person name="Brannstrom I.O."/>
            <person name="Guillou S."/>
            <person name="Cros-Aarteil S."/>
            <person name="Calhoun S."/>
            <person name="Haridas S."/>
            <person name="Kuo A."/>
            <person name="Mondo S."/>
            <person name="Pangilinan J."/>
            <person name="Riley R."/>
            <person name="LaButti K."/>
            <person name="Andreopoulos B."/>
            <person name="Lipzen A."/>
            <person name="Chen C."/>
            <person name="Yan M."/>
            <person name="Daum C."/>
            <person name="Ng V."/>
            <person name="Clum A."/>
            <person name="Steindorff A."/>
            <person name="Ohm R.A."/>
            <person name="Martin F."/>
            <person name="Silar P."/>
            <person name="Natvig D.O."/>
            <person name="Lalanne C."/>
            <person name="Gautier V."/>
            <person name="Ament-Velasquez S.L."/>
            <person name="Kruys A."/>
            <person name="Hutchinson M.I."/>
            <person name="Powell A.J."/>
            <person name="Barry K."/>
            <person name="Miller A.N."/>
            <person name="Grigoriev I.V."/>
            <person name="Debuchy R."/>
            <person name="Gladieux P."/>
            <person name="Hiltunen Thoren M."/>
            <person name="Johannesson H."/>
        </authorList>
    </citation>
    <scope>NUCLEOTIDE SEQUENCE</scope>
    <source>
        <strain evidence="3">CBS 333.67</strain>
    </source>
</reference>
<keyword evidence="4" id="KW-1185">Reference proteome</keyword>
<feature type="region of interest" description="Disordered" evidence="1">
    <location>
        <begin position="78"/>
        <end position="98"/>
    </location>
</feature>
<dbReference type="InterPro" id="IPR011051">
    <property type="entry name" value="RmlC_Cupin_sf"/>
</dbReference>
<gene>
    <name evidence="3" type="ORF">B0T15DRAFT_388820</name>
</gene>
<dbReference type="EMBL" id="JAUDZG010000001">
    <property type="protein sequence ID" value="KAK3311681.1"/>
    <property type="molecule type" value="Genomic_DNA"/>
</dbReference>
<feature type="compositionally biased region" description="Polar residues" evidence="1">
    <location>
        <begin position="78"/>
        <end position="93"/>
    </location>
</feature>
<feature type="domain" description="Cupin type-2" evidence="2">
    <location>
        <begin position="121"/>
        <end position="180"/>
    </location>
</feature>
<dbReference type="InterPro" id="IPR014710">
    <property type="entry name" value="RmlC-like_jellyroll"/>
</dbReference>
<accession>A0AAJ0H4K8</accession>
<dbReference type="Proteomes" id="UP001273166">
    <property type="component" value="Unassembled WGS sequence"/>
</dbReference>
<dbReference type="Gene3D" id="2.60.120.10">
    <property type="entry name" value="Jelly Rolls"/>
    <property type="match status" value="1"/>
</dbReference>
<dbReference type="AlphaFoldDB" id="A0AAJ0H4K8"/>
<organism evidence="3 4">
    <name type="scientific">Chaetomium strumarium</name>
    <dbReference type="NCBI Taxonomy" id="1170767"/>
    <lineage>
        <taxon>Eukaryota</taxon>
        <taxon>Fungi</taxon>
        <taxon>Dikarya</taxon>
        <taxon>Ascomycota</taxon>
        <taxon>Pezizomycotina</taxon>
        <taxon>Sordariomycetes</taxon>
        <taxon>Sordariomycetidae</taxon>
        <taxon>Sordariales</taxon>
        <taxon>Chaetomiaceae</taxon>
        <taxon>Chaetomium</taxon>
    </lineage>
</organism>
<dbReference type="Pfam" id="PF07883">
    <property type="entry name" value="Cupin_2"/>
    <property type="match status" value="1"/>
</dbReference>
<dbReference type="PANTHER" id="PTHR36156">
    <property type="entry name" value="SLR2101 PROTEIN"/>
    <property type="match status" value="1"/>
</dbReference>
<feature type="compositionally biased region" description="Low complexity" evidence="1">
    <location>
        <begin position="1"/>
        <end position="21"/>
    </location>
</feature>
<dbReference type="CDD" id="cd02231">
    <property type="entry name" value="cupin_BLL6423-like"/>
    <property type="match status" value="1"/>
</dbReference>
<name>A0AAJ0H4K8_9PEZI</name>
<evidence type="ECO:0000313" key="4">
    <source>
        <dbReference type="Proteomes" id="UP001273166"/>
    </source>
</evidence>
<comment type="caution">
    <text evidence="3">The sequence shown here is derived from an EMBL/GenBank/DDBJ whole genome shotgun (WGS) entry which is preliminary data.</text>
</comment>
<dbReference type="GeneID" id="87883289"/>
<protein>
    <recommendedName>
        <fullName evidence="2">Cupin type-2 domain-containing protein</fullName>
    </recommendedName>
</protein>
<proteinExistence type="predicted"/>
<evidence type="ECO:0000259" key="2">
    <source>
        <dbReference type="Pfam" id="PF07883"/>
    </source>
</evidence>
<sequence>MSNPNSDSSSPPSTNTNPASSDHSKCPFGSPNRYTTTHDTTTHNAIFFPSDSTTLPSPIPSYTAGGMVVHDAWSTTTTTHPSSRLSFTSDADISSSPHLLPPPPTRSIWFPSPGETLLRYCDWPPGATLPLHRTETLDLGVCVAGSMELTLDSGQTRTLRVGDVVVQRGTMHAWRNASGTEWARVVFFLAGAEAVDVGGGGVVMREVLPWAASGGGGGSESDIVKE</sequence>
<evidence type="ECO:0000256" key="1">
    <source>
        <dbReference type="SAM" id="MobiDB-lite"/>
    </source>
</evidence>